<protein>
    <submittedName>
        <fullName evidence="1">Minor tail protein</fullName>
    </submittedName>
</protein>
<sequence>MALTIDGANITFDGRVTVVNGFNPDTGVAYLVLTPEGGFGELPFFSAGTPGLPPEFTEIKMTPVDPDDPLPSPNPVVTPVDPGGPGLPSKYKLEFFVHSGQKGDEGPVVIANADDLATSPELGGGTNKFVLVYRSSDGMWVPTAQRVGNMYISEAIAATSASVTSTRLLSSITIPAQPFDWYPRVFAQTQVAGAADTRVDLIARLGDPASGGMVGYSKGLAGVTPPPNVVIPGFTVGSALPTVSAGNAATIYLRAEQQASTSSSWSTPASPATTFCAEVAPLL</sequence>
<gene>
    <name evidence="1" type="ORF">SEA_SUPERPHIKIMAN_35</name>
</gene>
<reference evidence="1 2" key="1">
    <citation type="submission" date="2017-09" db="EMBL/GenBank/DDBJ databases">
        <authorList>
            <person name="Pradhan P."/>
            <person name="Aluri L.S."/>
            <person name="Anandarajan D."/>
            <person name="Beiriger J.C."/>
            <person name="Bethamcharla R."/>
            <person name="Betini N."/>
            <person name="Bhatt S.D."/>
            <person name="Chengalvala S."/>
            <person name="Cox N.E."/>
            <person name="Delvadia B.P."/>
            <person name="Desai A.S."/>
            <person name="Devaney A.M."/>
            <person name="Doyle B.K."/>
            <person name="Edgerton A.O."/>
            <person name="Erlich M.C."/>
            <person name="Fitzpatrick K.C."/>
            <person name="Gajjar E.A."/>
            <person name="Ganguly A."/>
            <person name="Gill R.S."/>
            <person name="Goldman M.G."/>
            <person name="Good P.M."/>
            <person name="Gupta N."/>
            <person name="Haddad L.M."/>
            <person name="Han E.J."/>
            <person name="Jain S."/>
            <person name="Jiang A."/>
            <person name="Jurgielewicz A.D."/>
            <person name="Kainth D.K."/>
            <person name="Karam J.M."/>
            <person name="Kodavatiganti M."/>
            <person name="Kriete S.J."/>
            <person name="MacDonald C.E."/>
            <person name="Maret J.P."/>
            <person name="Mathew A.E."/>
            <person name="Nako S."/>
            <person name="Natrajan M."/>
            <person name="Nishu N.M."/>
            <person name="Parikh A."/>
            <person name="Patel N."/>
            <person name="Patel P.D."/>
            <person name="Patel S."/>
            <person name="Patra K."/>
            <person name="Pumpuckdee D."/>
            <person name="Rai K."/>
            <person name="Ramanathan A."/>
            <person name="Sarkar A."/>
            <person name="Schaffer B.L."/>
            <person name="Shah P."/>
            <person name="Tata R.K."/>
            <person name="Tawfik A.H."/>
            <person name="Thuremella B.T."/>
            <person name="Toma J."/>
            <person name="Tran T.L."/>
            <person name="Veera S."/>
            <person name="Vemulapalli V.K."/>
            <person name="Vidas T.V."/>
            <person name="Vieira K.S."/>
            <person name="Vijayakumar G."/>
            <person name="Walor T.A."/>
            <person name="White C.R."/>
            <person name="Wong B.M."/>
            <person name="Zhao Sl."/>
            <person name="McDonald M.T."/>
            <person name="Dalia R."/>
            <person name="Little J.L."/>
            <person name="Gurney S.M.R."/>
            <person name="Bollivar D.W."/>
            <person name="Garlena R.A."/>
            <person name="Russell D.A."/>
            <person name="Pope W.H."/>
            <person name="Jacobs-Sera D."/>
            <person name="Hendrix R.W."/>
            <person name="Hatfull G.F."/>
        </authorList>
    </citation>
    <scope>NUCLEOTIDE SEQUENCE [LARGE SCALE GENOMIC DNA]</scope>
</reference>
<name>A0A2D2W3W9_9CAUD</name>
<organism evidence="1 2">
    <name type="scientific">Mycobacterium phage Superphikiman</name>
    <dbReference type="NCBI Taxonomy" id="2041551"/>
    <lineage>
        <taxon>Viruses</taxon>
        <taxon>Duplodnaviria</taxon>
        <taxon>Heunggongvirae</taxon>
        <taxon>Uroviricota</taxon>
        <taxon>Caudoviricetes</taxon>
        <taxon>Omegavirus</taxon>
        <taxon>Omegavirus courthouse</taxon>
    </lineage>
</organism>
<dbReference type="EMBL" id="MF919534">
    <property type="protein sequence ID" value="ATS92878.1"/>
    <property type="molecule type" value="Genomic_DNA"/>
</dbReference>
<evidence type="ECO:0000313" key="2">
    <source>
        <dbReference type="Proteomes" id="UP000240916"/>
    </source>
</evidence>
<evidence type="ECO:0000313" key="1">
    <source>
        <dbReference type="EMBL" id="ATS92878.1"/>
    </source>
</evidence>
<proteinExistence type="predicted"/>
<accession>A0A2D2W3W9</accession>
<dbReference type="Proteomes" id="UP000240916">
    <property type="component" value="Segment"/>
</dbReference>